<dbReference type="InterPro" id="IPR031348">
    <property type="entry name" value="PigL_N"/>
</dbReference>
<dbReference type="EMBL" id="JAJSPL020000054">
    <property type="protein sequence ID" value="KAK7731727.1"/>
    <property type="molecule type" value="Genomic_DNA"/>
</dbReference>
<sequence length="290" mass="31797">MEPVGTVASAISVAQLAWNSCRKLSDTIRGIQNAPEMLRSLEGDLTTLVQILELLISNLKSYQTVDIPTNQQHLLDGVKGALYGCHNVCMKFTAKVSELTSHSDAVKMSIRDRIRFHFKDTDIKLLKESLVQYKLTFNIALSVEFLQAHRAFEDMETQVATSLSSLTGKISSLEFAMQALSASQSSRADRADRDNLNEDVPGVVVALEEYKEVLIECLGVQRPALEETSSLNGTTVKWATVLDEAKQQVGNIGDVGRGGPAVNVTYAKASHKSRQYIGNISGELALELLR</sequence>
<evidence type="ECO:0000313" key="3">
    <source>
        <dbReference type="Proteomes" id="UP001320245"/>
    </source>
</evidence>
<evidence type="ECO:0000313" key="2">
    <source>
        <dbReference type="EMBL" id="KAK7731727.1"/>
    </source>
</evidence>
<reference evidence="2 3" key="1">
    <citation type="journal article" date="2023" name="PLoS ONE">
        <title>Cytospora paraplurivora sp. nov. isolated from orchards with fruit tree decline syndrome in Ontario, Canada.</title>
        <authorList>
            <person name="Ilyukhin E."/>
            <person name="Nguyen H.D.T."/>
            <person name="Castle A.J."/>
            <person name="Ellouze W."/>
        </authorList>
    </citation>
    <scope>NUCLEOTIDE SEQUENCE [LARGE SCALE GENOMIC DNA]</scope>
    <source>
        <strain evidence="2 3">FDS-564</strain>
    </source>
</reference>
<protein>
    <recommendedName>
        <fullName evidence="1">Azaphilone pigments biosynthesis cluster protein L N-terminal domain-containing protein</fullName>
    </recommendedName>
</protein>
<accession>A0AAN9TZR8</accession>
<dbReference type="Pfam" id="PF17111">
    <property type="entry name" value="PigL_N"/>
    <property type="match status" value="1"/>
</dbReference>
<feature type="domain" description="Azaphilone pigments biosynthesis cluster protein L N-terminal" evidence="1">
    <location>
        <begin position="1"/>
        <end position="198"/>
    </location>
</feature>
<organism evidence="2 3">
    <name type="scientific">Cytospora paraplurivora</name>
    <dbReference type="NCBI Taxonomy" id="2898453"/>
    <lineage>
        <taxon>Eukaryota</taxon>
        <taxon>Fungi</taxon>
        <taxon>Dikarya</taxon>
        <taxon>Ascomycota</taxon>
        <taxon>Pezizomycotina</taxon>
        <taxon>Sordariomycetes</taxon>
        <taxon>Sordariomycetidae</taxon>
        <taxon>Diaporthales</taxon>
        <taxon>Cytosporaceae</taxon>
        <taxon>Cytospora</taxon>
    </lineage>
</organism>
<comment type="caution">
    <text evidence="2">The sequence shown here is derived from an EMBL/GenBank/DDBJ whole genome shotgun (WGS) entry which is preliminary data.</text>
</comment>
<proteinExistence type="predicted"/>
<gene>
    <name evidence="2" type="ORF">SLS53_008671</name>
</gene>
<name>A0AAN9TZR8_9PEZI</name>
<keyword evidence="3" id="KW-1185">Reference proteome</keyword>
<evidence type="ECO:0000259" key="1">
    <source>
        <dbReference type="Pfam" id="PF17111"/>
    </source>
</evidence>
<dbReference type="AlphaFoldDB" id="A0AAN9TZR8"/>
<dbReference type="Proteomes" id="UP001320245">
    <property type="component" value="Unassembled WGS sequence"/>
</dbReference>